<reference evidence="1" key="1">
    <citation type="submission" date="2011-04" db="EMBL/GenBank/DDBJ databases">
        <title>Evolution of plant cell wall degrading machinery underlies the functional diversity of forest fungi.</title>
        <authorList>
            <consortium name="US DOE Joint Genome Institute (JGI-PGF)"/>
            <person name="Eastwood D.C."/>
            <person name="Floudas D."/>
            <person name="Binder M."/>
            <person name="Majcherczyk A."/>
            <person name="Schneider P."/>
            <person name="Aerts A."/>
            <person name="Asiegbu F.O."/>
            <person name="Baker S.E."/>
            <person name="Barry K."/>
            <person name="Bendiksby M."/>
            <person name="Blumentritt M."/>
            <person name="Coutinho P.M."/>
            <person name="Cullen D."/>
            <person name="Cullen D."/>
            <person name="Gathman A."/>
            <person name="Goodell B."/>
            <person name="Henrissat B."/>
            <person name="Ihrmark K."/>
            <person name="Kauserud H."/>
            <person name="Kohler A."/>
            <person name="LaButti K."/>
            <person name="Lapidus A."/>
            <person name="Lavin J.L."/>
            <person name="Lee Y.-H."/>
            <person name="Lindquist E."/>
            <person name="Lilly W."/>
            <person name="Lucas S."/>
            <person name="Morin E."/>
            <person name="Murat C."/>
            <person name="Oguiza J.A."/>
            <person name="Park J."/>
            <person name="Pisabarro A.G."/>
            <person name="Riley R."/>
            <person name="Rosling A."/>
            <person name="Salamov A."/>
            <person name="Schmidt O."/>
            <person name="Schmutz J."/>
            <person name="Skrede I."/>
            <person name="Stenlid J."/>
            <person name="Wiebenga A."/>
            <person name="Xie X."/>
            <person name="Kues U."/>
            <person name="Hibbett D.S."/>
            <person name="Hoffmeister D."/>
            <person name="Hogberg N."/>
            <person name="Martin F."/>
            <person name="Grigoriev I.V."/>
            <person name="Watkinson S.C."/>
        </authorList>
    </citation>
    <scope>NUCLEOTIDE SEQUENCE</scope>
    <source>
        <strain evidence="1">S7.9</strain>
    </source>
</reference>
<sequence>MVAERVFTCARNLIIFLRAFSKYLGEPSRKRRQSHAIHGGGVPLVGRHDIPSALSVDIFPEDVFPMAIEVELCEEFRVMATMPRRYYIVGNCLIPGALLGRNVDRWRERGFDFAIR</sequence>
<dbReference type="AlphaFoldDB" id="F8NL25"/>
<gene>
    <name evidence="1" type="ORF">SERLADRAFT_459052</name>
</gene>
<accession>F8NL25</accession>
<organism>
    <name type="scientific">Serpula lacrymans var. lacrymans (strain S7.9)</name>
    <name type="common">Dry rot fungus</name>
    <dbReference type="NCBI Taxonomy" id="578457"/>
    <lineage>
        <taxon>Eukaryota</taxon>
        <taxon>Fungi</taxon>
        <taxon>Dikarya</taxon>
        <taxon>Basidiomycota</taxon>
        <taxon>Agaricomycotina</taxon>
        <taxon>Agaricomycetes</taxon>
        <taxon>Agaricomycetidae</taxon>
        <taxon>Boletales</taxon>
        <taxon>Coniophorineae</taxon>
        <taxon>Serpulaceae</taxon>
        <taxon>Serpula</taxon>
    </lineage>
</organism>
<proteinExistence type="predicted"/>
<dbReference type="RefSeq" id="XP_007314732.1">
    <property type="nucleotide sequence ID" value="XM_007314670.1"/>
</dbReference>
<dbReference type="HOGENOM" id="CLU_2098308_0_0_1"/>
<dbReference type="GeneID" id="18817826"/>
<dbReference type="KEGG" id="sla:SERLADRAFT_459052"/>
<evidence type="ECO:0000313" key="1">
    <source>
        <dbReference type="EMBL" id="EGO28533.1"/>
    </source>
</evidence>
<dbReference type="Proteomes" id="UP000008064">
    <property type="component" value="Unassembled WGS sequence"/>
</dbReference>
<protein>
    <submittedName>
        <fullName evidence="1">Uncharacterized protein</fullName>
    </submittedName>
</protein>
<dbReference type="EMBL" id="GL945430">
    <property type="protein sequence ID" value="EGO28533.1"/>
    <property type="molecule type" value="Genomic_DNA"/>
</dbReference>
<name>F8NL25_SERL9</name>